<dbReference type="InterPro" id="IPR019734">
    <property type="entry name" value="TPR_rpt"/>
</dbReference>
<dbReference type="InterPro" id="IPR011990">
    <property type="entry name" value="TPR-like_helical_dom_sf"/>
</dbReference>
<dbReference type="RefSeq" id="WP_014679643.1">
    <property type="nucleotide sequence ID" value="NC_017770.1"/>
</dbReference>
<dbReference type="KEGG" id="scn:Solca_1328"/>
<dbReference type="eggNOG" id="COG0457">
    <property type="taxonomic scope" value="Bacteria"/>
</dbReference>
<reference evidence="4" key="1">
    <citation type="submission" date="2012-02" db="EMBL/GenBank/DDBJ databases">
        <title>The complete genome of Solitalea canadensis DSM 3403.</title>
        <authorList>
            <consortium name="US DOE Joint Genome Institute (JGI-PGF)"/>
            <person name="Lucas S."/>
            <person name="Copeland A."/>
            <person name="Lapidus A."/>
            <person name="Glavina del Rio T."/>
            <person name="Dalin E."/>
            <person name="Tice H."/>
            <person name="Bruce D."/>
            <person name="Goodwin L."/>
            <person name="Pitluck S."/>
            <person name="Peters L."/>
            <person name="Ovchinnikova G."/>
            <person name="Lu M."/>
            <person name="Kyrpides N."/>
            <person name="Mavromatis K."/>
            <person name="Ivanova N."/>
            <person name="Brettin T."/>
            <person name="Detter J.C."/>
            <person name="Han C."/>
            <person name="Larimer F."/>
            <person name="Land M."/>
            <person name="Hauser L."/>
            <person name="Markowitz V."/>
            <person name="Cheng J.-F."/>
            <person name="Hugenholtz P."/>
            <person name="Woyke T."/>
            <person name="Wu D."/>
            <person name="Spring S."/>
            <person name="Schroeder M."/>
            <person name="Kopitz M."/>
            <person name="Brambilla E."/>
            <person name="Klenk H.-P."/>
            <person name="Eisen J.A."/>
        </authorList>
    </citation>
    <scope>NUCLEOTIDE SEQUENCE</scope>
    <source>
        <strain evidence="4">DSM 3403</strain>
    </source>
</reference>
<gene>
    <name evidence="4" type="ordered locus">Solca_1328</name>
</gene>
<dbReference type="PROSITE" id="PS50005">
    <property type="entry name" value="TPR"/>
    <property type="match status" value="1"/>
</dbReference>
<evidence type="ECO:0000256" key="1">
    <source>
        <dbReference type="ARBA" id="ARBA00022737"/>
    </source>
</evidence>
<dbReference type="EMBL" id="CP003349">
    <property type="protein sequence ID" value="AFD06416.1"/>
    <property type="molecule type" value="Genomic_DNA"/>
</dbReference>
<feature type="repeat" description="TPR" evidence="3">
    <location>
        <begin position="160"/>
        <end position="193"/>
    </location>
</feature>
<dbReference type="Gene3D" id="1.25.40.10">
    <property type="entry name" value="Tetratricopeptide repeat domain"/>
    <property type="match status" value="2"/>
</dbReference>
<dbReference type="SUPFAM" id="SSF48452">
    <property type="entry name" value="TPR-like"/>
    <property type="match status" value="1"/>
</dbReference>
<dbReference type="OrthoDB" id="739506at2"/>
<evidence type="ECO:0000313" key="5">
    <source>
        <dbReference type="Proteomes" id="UP000007590"/>
    </source>
</evidence>
<dbReference type="SMART" id="SM00028">
    <property type="entry name" value="TPR"/>
    <property type="match status" value="5"/>
</dbReference>
<name>H8KQC1_SOLCM</name>
<proteinExistence type="predicted"/>
<keyword evidence="2 3" id="KW-0802">TPR repeat</keyword>
<evidence type="ECO:0000256" key="2">
    <source>
        <dbReference type="ARBA" id="ARBA00022803"/>
    </source>
</evidence>
<organism evidence="4 5">
    <name type="scientific">Solitalea canadensis (strain ATCC 29591 / DSM 3403 / JCM 21819 / LMG 8368 / NBRC 15130 / NCIMB 12057 / USAM 9D)</name>
    <name type="common">Flexibacter canadensis</name>
    <dbReference type="NCBI Taxonomy" id="929556"/>
    <lineage>
        <taxon>Bacteria</taxon>
        <taxon>Pseudomonadati</taxon>
        <taxon>Bacteroidota</taxon>
        <taxon>Sphingobacteriia</taxon>
        <taxon>Sphingobacteriales</taxon>
        <taxon>Sphingobacteriaceae</taxon>
        <taxon>Solitalea</taxon>
    </lineage>
</organism>
<accession>H8KQC1</accession>
<evidence type="ECO:0000256" key="3">
    <source>
        <dbReference type="PROSITE-ProRule" id="PRU00339"/>
    </source>
</evidence>
<sequence length="435" mass="50808">MKKVLCWENFKTYIKIKSTSEILFTRHFMFLSLLFGLLSCNNVSQKDMEMSLRLSVRSKYLLQKNDLDSAAIVIEQALDLDPQNYIAYNNRAFLKLKENKISNEIISDYKKALEINPNYDIAIYSLANYYFDIEDYQNTIEGIDQLMKLPIKELDSNLIKHAYFIKGQSHETLAQYDKAIETFLKILLHDPSDANAHKSLADCYFYDHKIFEAIGEYTKAIEIDSNLYQAYLGRASCFENCYPEITDLAIKDYNEALNINPNLKDYYFTNSPLLQSARKRIGVKVDTKYTAHDQYMIINSIIEKQWSQQMLIDKTTAILLKLKTNSNVSINYINELKELVKLAKLENTRSITKLQRVIEMDTSINYKAKTLNYEKLFQKILENEYNQLEVILLSDLGNKFEKSATLFKGKFSELKQAEFQFNEAAKEFKKKYILN</sequence>
<dbReference type="PANTHER" id="PTHR44858">
    <property type="entry name" value="TETRATRICOPEPTIDE REPEAT PROTEIN 6"/>
    <property type="match status" value="1"/>
</dbReference>
<protein>
    <submittedName>
        <fullName evidence="4">Tfp pilus assembly protein PilF</fullName>
    </submittedName>
</protein>
<dbReference type="PANTHER" id="PTHR44858:SF1">
    <property type="entry name" value="UDP-N-ACETYLGLUCOSAMINE--PEPTIDE N-ACETYLGLUCOSAMINYLTRANSFERASE SPINDLY-RELATED"/>
    <property type="match status" value="1"/>
</dbReference>
<evidence type="ECO:0000313" key="4">
    <source>
        <dbReference type="EMBL" id="AFD06416.1"/>
    </source>
</evidence>
<keyword evidence="1" id="KW-0677">Repeat</keyword>
<keyword evidence="5" id="KW-1185">Reference proteome</keyword>
<dbReference type="InterPro" id="IPR050498">
    <property type="entry name" value="Ycf3"/>
</dbReference>
<dbReference type="STRING" id="929556.Solca_1328"/>
<dbReference type="Proteomes" id="UP000007590">
    <property type="component" value="Chromosome"/>
</dbReference>
<dbReference type="Pfam" id="PF13181">
    <property type="entry name" value="TPR_8"/>
    <property type="match status" value="2"/>
</dbReference>
<dbReference type="AlphaFoldDB" id="H8KQC1"/>
<dbReference type="HOGENOM" id="CLU_629894_0_0_10"/>